<dbReference type="InterPro" id="IPR029032">
    <property type="entry name" value="AhpD-like"/>
</dbReference>
<reference evidence="1" key="1">
    <citation type="journal article" date="2020" name="Stud. Mycol.">
        <title>101 Dothideomycetes genomes: a test case for predicting lifestyles and emergence of pathogens.</title>
        <authorList>
            <person name="Haridas S."/>
            <person name="Albert R."/>
            <person name="Binder M."/>
            <person name="Bloem J."/>
            <person name="Labutti K."/>
            <person name="Salamov A."/>
            <person name="Andreopoulos B."/>
            <person name="Baker S."/>
            <person name="Barry K."/>
            <person name="Bills G."/>
            <person name="Bluhm B."/>
            <person name="Cannon C."/>
            <person name="Castanera R."/>
            <person name="Culley D."/>
            <person name="Daum C."/>
            <person name="Ezra D."/>
            <person name="Gonzalez J."/>
            <person name="Henrissat B."/>
            <person name="Kuo A."/>
            <person name="Liang C."/>
            <person name="Lipzen A."/>
            <person name="Lutzoni F."/>
            <person name="Magnuson J."/>
            <person name="Mondo S."/>
            <person name="Nolan M."/>
            <person name="Ohm R."/>
            <person name="Pangilinan J."/>
            <person name="Park H.-J."/>
            <person name="Ramirez L."/>
            <person name="Alfaro M."/>
            <person name="Sun H."/>
            <person name="Tritt A."/>
            <person name="Yoshinaga Y."/>
            <person name="Zwiers L.-H."/>
            <person name="Turgeon B."/>
            <person name="Goodwin S."/>
            <person name="Spatafora J."/>
            <person name="Crous P."/>
            <person name="Grigoriev I."/>
        </authorList>
    </citation>
    <scope>NUCLEOTIDE SEQUENCE</scope>
    <source>
        <strain evidence="1">CBS 110217</strain>
    </source>
</reference>
<sequence>MNIQSLRKLEASARQSGIELWSWLALATATTIAVHSPCSMLTLFQHTTVLKPLHEQILVAEFMREIGLRCAAVIGIPRTIDMLSEFRSALPSNVSAGLNTRPTRLANAPTADSMHAQGRVLWHKIHRPYSDLIKNRLAEAHPDLPVFIIEHEYGFLLSDFGGVVSGRASGIRTSLSAIASLRAQGASRSQLAGHIHGLRKAWEDGSWSSVTDPDTEGGFKWLISDHGCSWLLETVDEL</sequence>
<comment type="caution">
    <text evidence="1">The sequence shown here is derived from an EMBL/GenBank/DDBJ whole genome shotgun (WGS) entry which is preliminary data.</text>
</comment>
<gene>
    <name evidence="1" type="ORF">EK21DRAFT_83067</name>
</gene>
<feature type="non-terminal residue" evidence="1">
    <location>
        <position position="238"/>
    </location>
</feature>
<evidence type="ECO:0000313" key="2">
    <source>
        <dbReference type="Proteomes" id="UP000799777"/>
    </source>
</evidence>
<dbReference type="Gene3D" id="1.20.1290.10">
    <property type="entry name" value="AhpD-like"/>
    <property type="match status" value="1"/>
</dbReference>
<dbReference type="OrthoDB" id="5392202at2759"/>
<proteinExistence type="predicted"/>
<dbReference type="PANTHER" id="PTHR28180">
    <property type="entry name" value="CONSERVED MITOCHONDRIAL PROTEIN-RELATED"/>
    <property type="match status" value="1"/>
</dbReference>
<dbReference type="EMBL" id="ML978539">
    <property type="protein sequence ID" value="KAF2022561.1"/>
    <property type="molecule type" value="Genomic_DNA"/>
</dbReference>
<dbReference type="PANTHER" id="PTHR28180:SF2">
    <property type="entry name" value="PEROXISOMAL PROTEIN 2"/>
    <property type="match status" value="1"/>
</dbReference>
<protein>
    <submittedName>
        <fullName evidence="1">Uncharacterized protein</fullName>
    </submittedName>
</protein>
<keyword evidence="2" id="KW-1185">Reference proteome</keyword>
<name>A0A9P4LDW0_9PLEO</name>
<dbReference type="InterPro" id="IPR052999">
    <property type="entry name" value="PTS1_Protein"/>
</dbReference>
<organism evidence="1 2">
    <name type="scientific">Setomelanomma holmii</name>
    <dbReference type="NCBI Taxonomy" id="210430"/>
    <lineage>
        <taxon>Eukaryota</taxon>
        <taxon>Fungi</taxon>
        <taxon>Dikarya</taxon>
        <taxon>Ascomycota</taxon>
        <taxon>Pezizomycotina</taxon>
        <taxon>Dothideomycetes</taxon>
        <taxon>Pleosporomycetidae</taxon>
        <taxon>Pleosporales</taxon>
        <taxon>Pleosporineae</taxon>
        <taxon>Phaeosphaeriaceae</taxon>
        <taxon>Setomelanomma</taxon>
    </lineage>
</organism>
<evidence type="ECO:0000313" key="1">
    <source>
        <dbReference type="EMBL" id="KAF2022561.1"/>
    </source>
</evidence>
<accession>A0A9P4LDW0</accession>
<dbReference type="AlphaFoldDB" id="A0A9P4LDW0"/>
<dbReference type="Proteomes" id="UP000799777">
    <property type="component" value="Unassembled WGS sequence"/>
</dbReference>